<accession>A0ABU3Z706</accession>
<evidence type="ECO:0000256" key="1">
    <source>
        <dbReference type="ARBA" id="ARBA00022679"/>
    </source>
</evidence>
<dbReference type="InterPro" id="IPR029044">
    <property type="entry name" value="Nucleotide-diphossugar_trans"/>
</dbReference>
<organism evidence="2 3">
    <name type="scientific">Veillonella absiana</name>
    <dbReference type="NCBI Taxonomy" id="3079305"/>
    <lineage>
        <taxon>Bacteria</taxon>
        <taxon>Bacillati</taxon>
        <taxon>Bacillota</taxon>
        <taxon>Negativicutes</taxon>
        <taxon>Veillonellales</taxon>
        <taxon>Veillonellaceae</taxon>
        <taxon>Veillonella</taxon>
    </lineage>
</organism>
<sequence length="262" mass="30847">MIPKIIHYCWFGGKEKPEDVKKYIESWKKYCPDYEIKEWNESNFDIHENDYCREAYEAKKWAFVTDYVRLKALYEEGGFYMDTDVEVVKSLDPLRVYDAVSGYESATHIPTGTMGACRDNEWIGMLLHDYDHRHFLRKDGTCDTTTNVIVITDMTVKKYGLHLHGQKLVFGHNMVLLPFDYLCAKDLDTGEICKTSNTYTIHHFASSWLPEDERNYSRLYQKYNADFRRNGMNPKLSRYASRIRAAYEIGGISMILRRLFID</sequence>
<reference evidence="2 3" key="1">
    <citation type="submission" date="2023-10" db="EMBL/GenBank/DDBJ databases">
        <title>Veillonella sp. nov., isolated from a pig farm feces dump.</title>
        <authorList>
            <person name="Chang Y.-H."/>
        </authorList>
    </citation>
    <scope>NUCLEOTIDE SEQUENCE [LARGE SCALE GENOMIC DNA]</scope>
    <source>
        <strain evidence="2 3">YH-vei2233</strain>
    </source>
</reference>
<dbReference type="InterPro" id="IPR051706">
    <property type="entry name" value="Glycosyltransferase_domain"/>
</dbReference>
<dbReference type="SUPFAM" id="SSF53448">
    <property type="entry name" value="Nucleotide-diphospho-sugar transferases"/>
    <property type="match status" value="1"/>
</dbReference>
<keyword evidence="3" id="KW-1185">Reference proteome</keyword>
<evidence type="ECO:0000313" key="2">
    <source>
        <dbReference type="EMBL" id="MDV5087690.1"/>
    </source>
</evidence>
<dbReference type="PANTHER" id="PTHR32385">
    <property type="entry name" value="MANNOSYL PHOSPHORYLINOSITOL CERAMIDE SYNTHASE"/>
    <property type="match status" value="1"/>
</dbReference>
<dbReference type="PANTHER" id="PTHR32385:SF15">
    <property type="entry name" value="INOSITOL PHOSPHOCERAMIDE MANNOSYLTRANSFERASE 1"/>
    <property type="match status" value="1"/>
</dbReference>
<dbReference type="EMBL" id="JAWJZB010000002">
    <property type="protein sequence ID" value="MDV5087690.1"/>
    <property type="molecule type" value="Genomic_DNA"/>
</dbReference>
<comment type="caution">
    <text evidence="2">The sequence shown here is derived from an EMBL/GenBank/DDBJ whole genome shotgun (WGS) entry which is preliminary data.</text>
</comment>
<dbReference type="Pfam" id="PF04488">
    <property type="entry name" value="Gly_transf_sug"/>
    <property type="match status" value="1"/>
</dbReference>
<gene>
    <name evidence="2" type="ORF">RVY80_02365</name>
</gene>
<dbReference type="Proteomes" id="UP001272515">
    <property type="component" value="Unassembled WGS sequence"/>
</dbReference>
<protein>
    <submittedName>
        <fullName evidence="2">Glycosyltransferase</fullName>
    </submittedName>
</protein>
<dbReference type="RefSeq" id="WP_317329509.1">
    <property type="nucleotide sequence ID" value="NZ_JAWJZA010000022.1"/>
</dbReference>
<keyword evidence="1" id="KW-0808">Transferase</keyword>
<dbReference type="InterPro" id="IPR007577">
    <property type="entry name" value="GlycoTrfase_DXD_sugar-bd_CS"/>
</dbReference>
<evidence type="ECO:0000313" key="3">
    <source>
        <dbReference type="Proteomes" id="UP001272515"/>
    </source>
</evidence>
<dbReference type="Gene3D" id="3.90.550.20">
    <property type="match status" value="1"/>
</dbReference>
<name>A0ABU3Z706_9FIRM</name>
<proteinExistence type="predicted"/>